<dbReference type="EMBL" id="BQKY01000011">
    <property type="protein sequence ID" value="GJN92554.1"/>
    <property type="molecule type" value="Genomic_DNA"/>
</dbReference>
<dbReference type="Pfam" id="PF13692">
    <property type="entry name" value="Glyco_trans_1_4"/>
    <property type="match status" value="1"/>
</dbReference>
<keyword evidence="7" id="KW-0812">Transmembrane</keyword>
<comment type="caution">
    <text evidence="12">The sequence shown here is derived from an EMBL/GenBank/DDBJ whole genome shotgun (WGS) entry which is preliminary data.</text>
</comment>
<evidence type="ECO:0000256" key="1">
    <source>
        <dbReference type="ARBA" id="ARBA00004389"/>
    </source>
</evidence>
<dbReference type="GO" id="GO:0004578">
    <property type="term" value="F:chitobiosyldiphosphodolichol beta-mannosyltransferase activity"/>
    <property type="evidence" value="ECO:0007669"/>
    <property type="project" value="UniProtKB-EC"/>
</dbReference>
<evidence type="ECO:0000256" key="5">
    <source>
        <dbReference type="ARBA" id="ARBA00022676"/>
    </source>
</evidence>
<keyword evidence="8" id="KW-0256">Endoplasmic reticulum</keyword>
<evidence type="ECO:0000256" key="3">
    <source>
        <dbReference type="ARBA" id="ARBA00012611"/>
    </source>
</evidence>
<sequence>MLYHAQSFARHGYETSILAYRGSTPPRELTESENVQFVYLPTHFGWISSLVKPLFLALLPLKVLAGAWALLWALLVLPAAPAYLFVQNPPAIPTLAIVKLAALLRGSRVIIDWHNTGYSVLALRLGPTHPVLFSRLPELSTLATSFPPALPLAPDSTLFSSASSGLLPFRPALLVSATSWTADEDFSILLSALELYERAAHISSSGAGGLKDPQSSAPQRLPRVVVLITGKGAGKKAFEQEVKQREKGWEWVRVRTAWLAREDYPKLLGSADIGISLHTSTSGIDLPMKVVDMFGCGLPALALDFPCVGELVKDGQNGRTFKTAEDLADQLITLLRGFPHTGPSELDRLRQGIAQARYGGEPGRPWGNWDENWDEVVMPLLEAQ</sequence>
<dbReference type="PANTHER" id="PTHR13036:SF0">
    <property type="entry name" value="CHITOBIOSYLDIPHOSPHODOLICHOL BETA-MANNOSYLTRANSFERASE"/>
    <property type="match status" value="1"/>
</dbReference>
<evidence type="ECO:0000313" key="12">
    <source>
        <dbReference type="EMBL" id="GJN92554.1"/>
    </source>
</evidence>
<evidence type="ECO:0000256" key="2">
    <source>
        <dbReference type="ARBA" id="ARBA00004922"/>
    </source>
</evidence>
<evidence type="ECO:0000256" key="10">
    <source>
        <dbReference type="ARBA" id="ARBA00023136"/>
    </source>
</evidence>
<evidence type="ECO:0000256" key="11">
    <source>
        <dbReference type="ARBA" id="ARBA00024899"/>
    </source>
</evidence>
<organism evidence="12 13">
    <name type="scientific">Rhodotorula paludigena</name>
    <dbReference type="NCBI Taxonomy" id="86838"/>
    <lineage>
        <taxon>Eukaryota</taxon>
        <taxon>Fungi</taxon>
        <taxon>Dikarya</taxon>
        <taxon>Basidiomycota</taxon>
        <taxon>Pucciniomycotina</taxon>
        <taxon>Microbotryomycetes</taxon>
        <taxon>Sporidiobolales</taxon>
        <taxon>Sporidiobolaceae</taxon>
        <taxon>Rhodotorula</taxon>
    </lineage>
</organism>
<comment type="function">
    <text evidence="11">Participates in the formation of the lipid-linked precursor oligosaccharide for N-glycosylation. Involved in assembling the dolichol-pyrophosphate-GlcNAc(2)-Man(5) intermediate on the cytoplasmic surface of the ER.</text>
</comment>
<comment type="pathway">
    <text evidence="2">Protein modification; protein glycosylation.</text>
</comment>
<dbReference type="InterPro" id="IPR026051">
    <property type="entry name" value="ALG1-like"/>
</dbReference>
<gene>
    <name evidence="12" type="ORF">Rhopal_005584-T1</name>
</gene>
<proteinExistence type="predicted"/>
<comment type="subcellular location">
    <subcellularLocation>
        <location evidence="1">Endoplasmic reticulum membrane</location>
        <topology evidence="1">Single-pass membrane protein</topology>
    </subcellularLocation>
</comment>
<keyword evidence="5" id="KW-0328">Glycosyltransferase</keyword>
<keyword evidence="13" id="KW-1185">Reference proteome</keyword>
<dbReference type="AlphaFoldDB" id="A0AAV5GTI9"/>
<keyword evidence="6" id="KW-0808">Transferase</keyword>
<dbReference type="SUPFAM" id="SSF53756">
    <property type="entry name" value="UDP-Glycosyltransferase/glycogen phosphorylase"/>
    <property type="match status" value="1"/>
</dbReference>
<dbReference type="Gene3D" id="3.40.50.2000">
    <property type="entry name" value="Glycogen Phosphorylase B"/>
    <property type="match status" value="1"/>
</dbReference>
<evidence type="ECO:0000256" key="9">
    <source>
        <dbReference type="ARBA" id="ARBA00022989"/>
    </source>
</evidence>
<dbReference type="Proteomes" id="UP001342314">
    <property type="component" value="Unassembled WGS sequence"/>
</dbReference>
<evidence type="ECO:0000313" key="13">
    <source>
        <dbReference type="Proteomes" id="UP001342314"/>
    </source>
</evidence>
<name>A0AAV5GTI9_9BASI</name>
<evidence type="ECO:0000256" key="8">
    <source>
        <dbReference type="ARBA" id="ARBA00022824"/>
    </source>
</evidence>
<dbReference type="EC" id="2.4.1.142" evidence="3"/>
<keyword evidence="10" id="KW-0472">Membrane</keyword>
<reference evidence="12 13" key="1">
    <citation type="submission" date="2021-12" db="EMBL/GenBank/DDBJ databases">
        <title>High titer production of polyol ester of fatty acids by Rhodotorula paludigena BS15 towards product separation-free biomass refinery.</title>
        <authorList>
            <person name="Mano J."/>
            <person name="Ono H."/>
            <person name="Tanaka T."/>
            <person name="Naito K."/>
            <person name="Sushida H."/>
            <person name="Ike M."/>
            <person name="Tokuyasu K."/>
            <person name="Kitaoka M."/>
        </authorList>
    </citation>
    <scope>NUCLEOTIDE SEQUENCE [LARGE SCALE GENOMIC DNA]</scope>
    <source>
        <strain evidence="12 13">BS15</strain>
    </source>
</reference>
<evidence type="ECO:0000256" key="4">
    <source>
        <dbReference type="ARBA" id="ARBA00015841"/>
    </source>
</evidence>
<keyword evidence="9" id="KW-1133">Transmembrane helix</keyword>
<dbReference type="GO" id="GO:0005789">
    <property type="term" value="C:endoplasmic reticulum membrane"/>
    <property type="evidence" value="ECO:0007669"/>
    <property type="project" value="UniProtKB-SubCell"/>
</dbReference>
<dbReference type="PANTHER" id="PTHR13036">
    <property type="entry name" value="BETA1,4 MANNOSYLTRANSFERASE"/>
    <property type="match status" value="1"/>
</dbReference>
<evidence type="ECO:0000256" key="6">
    <source>
        <dbReference type="ARBA" id="ARBA00022679"/>
    </source>
</evidence>
<accession>A0AAV5GTI9</accession>
<evidence type="ECO:0000256" key="7">
    <source>
        <dbReference type="ARBA" id="ARBA00022692"/>
    </source>
</evidence>
<protein>
    <recommendedName>
        <fullName evidence="4">Chitobiosyldiphosphodolichol beta-mannosyltransferase</fullName>
        <ecNumber evidence="3">2.4.1.142</ecNumber>
    </recommendedName>
</protein>